<proteinExistence type="predicted"/>
<evidence type="ECO:0000313" key="3">
    <source>
        <dbReference type="Proteomes" id="UP001205185"/>
    </source>
</evidence>
<comment type="caution">
    <text evidence="2">The sequence shown here is derived from an EMBL/GenBank/DDBJ whole genome shotgun (WGS) entry which is preliminary data.</text>
</comment>
<dbReference type="EMBL" id="JAMTCO010000005">
    <property type="protein sequence ID" value="MCP2269880.1"/>
    <property type="molecule type" value="Genomic_DNA"/>
</dbReference>
<keyword evidence="1" id="KW-1133">Transmembrane helix</keyword>
<organism evidence="2 3">
    <name type="scientific">Actinokineospora diospyrosa</name>
    <dbReference type="NCBI Taxonomy" id="103728"/>
    <lineage>
        <taxon>Bacteria</taxon>
        <taxon>Bacillati</taxon>
        <taxon>Actinomycetota</taxon>
        <taxon>Actinomycetes</taxon>
        <taxon>Pseudonocardiales</taxon>
        <taxon>Pseudonocardiaceae</taxon>
        <taxon>Actinokineospora</taxon>
    </lineage>
</organism>
<gene>
    <name evidence="2" type="ORF">LV75_002369</name>
</gene>
<dbReference type="RefSeq" id="WP_253886845.1">
    <property type="nucleotide sequence ID" value="NZ_BAAAVB010000024.1"/>
</dbReference>
<keyword evidence="1" id="KW-0812">Transmembrane</keyword>
<feature type="transmembrane region" description="Helical" evidence="1">
    <location>
        <begin position="28"/>
        <end position="54"/>
    </location>
</feature>
<name>A0ABT1IB69_9PSEU</name>
<accession>A0ABT1IB69</accession>
<reference evidence="2 3" key="1">
    <citation type="submission" date="2022-06" db="EMBL/GenBank/DDBJ databases">
        <title>Genomic Encyclopedia of Archaeal and Bacterial Type Strains, Phase II (KMG-II): from individual species to whole genera.</title>
        <authorList>
            <person name="Goeker M."/>
        </authorList>
    </citation>
    <scope>NUCLEOTIDE SEQUENCE [LARGE SCALE GENOMIC DNA]</scope>
    <source>
        <strain evidence="2 3">DSM 44255</strain>
    </source>
</reference>
<evidence type="ECO:0000313" key="2">
    <source>
        <dbReference type="EMBL" id="MCP2269880.1"/>
    </source>
</evidence>
<protein>
    <recommendedName>
        <fullName evidence="4">Extracellular solute-binding protein</fullName>
    </recommendedName>
</protein>
<dbReference type="Proteomes" id="UP001205185">
    <property type="component" value="Unassembled WGS sequence"/>
</dbReference>
<keyword evidence="3" id="KW-1185">Reference proteome</keyword>
<evidence type="ECO:0000256" key="1">
    <source>
        <dbReference type="SAM" id="Phobius"/>
    </source>
</evidence>
<evidence type="ECO:0008006" key="4">
    <source>
        <dbReference type="Google" id="ProtNLM"/>
    </source>
</evidence>
<keyword evidence="1" id="KW-0472">Membrane</keyword>
<sequence>MTINPGGVVEPEFTVVEPPRSIFRRKRFLGVFLPSALVAVVGAIALFAGGVMALPLREVVVVSGRLASKSEFFADAEVRRILMAHGIQVSLDRAGSRDIAVNSIDAYDFVFPSGQPAALLIKQRLAQSGHRPAKVYKPFFSPIVLATYREYAGVLTTPREDPADRGGTPTAVAAPQPVGDPHLYFDMPMERFIGLVEDGKTWNDLATPRLKLNNSNRVLAQTSDLCSSNSSATYLGLVAFVANNNVIPQTEADALALAKKIKPLLTAQGLPGDDMSRSYLAPDGQGLAPIAVIYEHQFLAHQLRTLEQTGKLDERRVLLYPAAQLQTVPEFLALTPNGERLGELIQNDPALRRRALELGFRVFEADDTLTTGQFAEFLTARGLPVPSSGVGDTETFLPSLPLLEKMITEVGECR</sequence>